<sequence length="347" mass="35829">MIDFRYHLVSIIAVFLALTVGLVLGTTMLQDPLLDTLQDETAELRGQTEDLRAERDVADRVNAGADELADAAAGDLLEDRLRGLDVVLVQAPGADADTAASLEDRVKEAGGSVSGRIEVRSEFVDPSNTAFVDELALQVSADPASLEGVGTYEKAGTEIGRALARSSERDGDGEDREEGGRNGGHDPAAALETFVEGGLISVHGEPAGGTDAVVVVAPSSAEQAGREDREAENTVLASFSSALHDRVEGLVLAGDVPSSRGDGMLARARASEAGFATVDMAGRPMGDIVAVLALAEDVDGDGAAYGVGEGVRGFMPDPLPEPRASASPSPSPSPDTDEARRAARGEE</sequence>
<dbReference type="Proteomes" id="UP000676079">
    <property type="component" value="Chromosome"/>
</dbReference>
<evidence type="ECO:0000256" key="1">
    <source>
        <dbReference type="SAM" id="MobiDB-lite"/>
    </source>
</evidence>
<gene>
    <name evidence="2" type="ORF">KGD84_10080</name>
</gene>
<evidence type="ECO:0000313" key="2">
    <source>
        <dbReference type="EMBL" id="QUX24578.1"/>
    </source>
</evidence>
<dbReference type="EMBL" id="CP074133">
    <property type="protein sequence ID" value="QUX24578.1"/>
    <property type="molecule type" value="Genomic_DNA"/>
</dbReference>
<name>A0ABX8BW58_9ACTN</name>
<accession>A0ABX8BW58</accession>
<dbReference type="Pfam" id="PF11382">
    <property type="entry name" value="MctB"/>
    <property type="match status" value="1"/>
</dbReference>
<feature type="region of interest" description="Disordered" evidence="1">
    <location>
        <begin position="309"/>
        <end position="347"/>
    </location>
</feature>
<dbReference type="InterPro" id="IPR021522">
    <property type="entry name" value="MctB"/>
</dbReference>
<feature type="region of interest" description="Disordered" evidence="1">
    <location>
        <begin position="157"/>
        <end position="187"/>
    </location>
</feature>
<evidence type="ECO:0000313" key="3">
    <source>
        <dbReference type="Proteomes" id="UP000676079"/>
    </source>
</evidence>
<dbReference type="RefSeq" id="WP_220560005.1">
    <property type="nucleotide sequence ID" value="NZ_CP074133.1"/>
</dbReference>
<proteinExistence type="predicted"/>
<keyword evidence="3" id="KW-1185">Reference proteome</keyword>
<reference evidence="2 3" key="1">
    <citation type="submission" date="2021-05" db="EMBL/GenBank/DDBJ databases">
        <title>Direct Submission.</title>
        <authorList>
            <person name="Li K."/>
            <person name="Gao J."/>
        </authorList>
    </citation>
    <scope>NUCLEOTIDE SEQUENCE [LARGE SCALE GENOMIC DNA]</scope>
    <source>
        <strain evidence="2 3">Mg02</strain>
    </source>
</reference>
<organism evidence="2 3">
    <name type="scientific">Nocardiopsis changdeensis</name>
    <dbReference type="NCBI Taxonomy" id="2831969"/>
    <lineage>
        <taxon>Bacteria</taxon>
        <taxon>Bacillati</taxon>
        <taxon>Actinomycetota</taxon>
        <taxon>Actinomycetes</taxon>
        <taxon>Streptosporangiales</taxon>
        <taxon>Nocardiopsidaceae</taxon>
        <taxon>Nocardiopsis</taxon>
    </lineage>
</organism>
<feature type="compositionally biased region" description="Basic and acidic residues" evidence="1">
    <location>
        <begin position="337"/>
        <end position="347"/>
    </location>
</feature>
<protein>
    <submittedName>
        <fullName evidence="2">Copper transporter</fullName>
    </submittedName>
</protein>